<dbReference type="PRINTS" id="PR00111">
    <property type="entry name" value="ABHYDROLASE"/>
</dbReference>
<organism evidence="3 4">
    <name type="scientific">Acetobacter malorum</name>
    <dbReference type="NCBI Taxonomy" id="178901"/>
    <lineage>
        <taxon>Bacteria</taxon>
        <taxon>Pseudomonadati</taxon>
        <taxon>Pseudomonadota</taxon>
        <taxon>Alphaproteobacteria</taxon>
        <taxon>Acetobacterales</taxon>
        <taxon>Acetobacteraceae</taxon>
        <taxon>Acetobacter</taxon>
    </lineage>
</organism>
<dbReference type="PANTHER" id="PTHR43329">
    <property type="entry name" value="EPOXIDE HYDROLASE"/>
    <property type="match status" value="1"/>
</dbReference>
<dbReference type="Proteomes" id="UP000075526">
    <property type="component" value="Unassembled WGS sequence"/>
</dbReference>
<dbReference type="RefSeq" id="WP_061508030.1">
    <property type="nucleotide sequence ID" value="NZ_LHZF01000158.1"/>
</dbReference>
<reference evidence="3 4" key="1">
    <citation type="submission" date="2015-06" db="EMBL/GenBank/DDBJ databases">
        <title>Improved classification and identification of acetic acid bacteria using matrix-assisted laser desorption/ionization time-of-flight mass spectrometry; Gluconobacter nephelii and Gluconobacter uchimurae are later heterotypic synonyms of Gluconobacter japonicus and Gluconobacter oxydans, respectively.</title>
        <authorList>
            <person name="Li L."/>
            <person name="Cleenwerck I."/>
            <person name="De Vuyst L."/>
            <person name="Vandamme P."/>
        </authorList>
    </citation>
    <scope>NUCLEOTIDE SEQUENCE [LARGE SCALE GENOMIC DNA]</scope>
    <source>
        <strain evidence="3 4">LMG 1552</strain>
    </source>
</reference>
<dbReference type="SUPFAM" id="SSF53474">
    <property type="entry name" value="alpha/beta-Hydrolases"/>
    <property type="match status" value="1"/>
</dbReference>
<protein>
    <submittedName>
        <fullName evidence="3">Alpha/beta hydrolase</fullName>
    </submittedName>
</protein>
<dbReference type="EMBL" id="LHZF01000158">
    <property type="protein sequence ID" value="KXV16395.1"/>
    <property type="molecule type" value="Genomic_DNA"/>
</dbReference>
<gene>
    <name evidence="3" type="ORF">AD933_06570</name>
</gene>
<dbReference type="InterPro" id="IPR000073">
    <property type="entry name" value="AB_hydrolase_1"/>
</dbReference>
<dbReference type="GO" id="GO:0016787">
    <property type="term" value="F:hydrolase activity"/>
    <property type="evidence" value="ECO:0007669"/>
    <property type="project" value="UniProtKB-KW"/>
</dbReference>
<evidence type="ECO:0000313" key="3">
    <source>
        <dbReference type="EMBL" id="KXV16395.1"/>
    </source>
</evidence>
<dbReference type="PATRIC" id="fig|178901.13.peg.922"/>
<keyword evidence="1 3" id="KW-0378">Hydrolase</keyword>
<evidence type="ECO:0000313" key="4">
    <source>
        <dbReference type="Proteomes" id="UP000075526"/>
    </source>
</evidence>
<evidence type="ECO:0000259" key="2">
    <source>
        <dbReference type="Pfam" id="PF00561"/>
    </source>
</evidence>
<proteinExistence type="predicted"/>
<dbReference type="PRINTS" id="PR00412">
    <property type="entry name" value="EPOXHYDRLASE"/>
</dbReference>
<sequence>MLSSCLSRRKARLSRYLRTSLIAATFFIIGDGIAKAQTIPQGFTEAVRNVDGINLHYVEGGQGSPVLLIPGWLQTWFAWRQVMPALRQAGHRVIVVDIPGMGSSGRPKAGYDTGSIGTILNHLMQGLGYAHYAVMGHDVGMWVGYAMAADHPQNVSKLVLVEAIIPGLLKHEPIVFMPQAQSAFFWQFMFNQQADLPEMLLKDRERPFMAYLFQHWAVHPERIALDYYATVYSTTEGIHAQMAYYRAFPQTIAQNKERARQKLSMPVLALGGDHGVADFPREMMAPVTTHLSSGILKDCGHFAPDECPAEINRLAIPFLE</sequence>
<dbReference type="InterPro" id="IPR029058">
    <property type="entry name" value="AB_hydrolase_fold"/>
</dbReference>
<dbReference type="InterPro" id="IPR000639">
    <property type="entry name" value="Epox_hydrolase-like"/>
</dbReference>
<feature type="domain" description="AB hydrolase-1" evidence="2">
    <location>
        <begin position="65"/>
        <end position="305"/>
    </location>
</feature>
<dbReference type="AlphaFoldDB" id="A0A149RQ43"/>
<accession>A0A149RQ43</accession>
<dbReference type="Pfam" id="PF00561">
    <property type="entry name" value="Abhydrolase_1"/>
    <property type="match status" value="1"/>
</dbReference>
<name>A0A149RQ43_9PROT</name>
<dbReference type="Gene3D" id="3.40.50.1820">
    <property type="entry name" value="alpha/beta hydrolase"/>
    <property type="match status" value="1"/>
</dbReference>
<evidence type="ECO:0000256" key="1">
    <source>
        <dbReference type="ARBA" id="ARBA00022801"/>
    </source>
</evidence>
<comment type="caution">
    <text evidence="3">The sequence shown here is derived from an EMBL/GenBank/DDBJ whole genome shotgun (WGS) entry which is preliminary data.</text>
</comment>